<comment type="caution">
    <text evidence="2">The sequence shown here is derived from an EMBL/GenBank/DDBJ whole genome shotgun (WGS) entry which is preliminary data.</text>
</comment>
<sequence>MANRPEMNAPLNDAEQHELQRRFSRAGFWLGMLPNHPNIPGYYQQAQYYPPPYHYAPSFQPQLAPVAPHVPPLAPRYNVGNHPADQLPPPYQAARAPVRIEDALLCQAATANQVPLSIPLNTGVVGGIVTRITLRLPMDLSFQDFFSRVCANMDLDPLTAELGYKITGDLARAPAYRLKDESDLRQAMGKMAEKIRRARTREIEMLIENMRPATRCASASGTGSTVRKRPASQISQEDNDTVTSVSFLPQLRELKRRLECQRHAGKFCYVSHITGDHRALSTRDLTSWAKDILLKPEVTYTRPPSVKSFDLVSSRKRSRHDTWDSKENFRPEIHVHLGTLTPAGAAPASSSSTPLQTSTRHSNVKAEPVVIDLATDDGDTVVKVESPEYNLDLKEEQEEFDEEDEDGL</sequence>
<dbReference type="OrthoDB" id="3055010at2759"/>
<feature type="region of interest" description="Disordered" evidence="1">
    <location>
        <begin position="385"/>
        <end position="408"/>
    </location>
</feature>
<evidence type="ECO:0000256" key="1">
    <source>
        <dbReference type="SAM" id="MobiDB-lite"/>
    </source>
</evidence>
<keyword evidence="3" id="KW-1185">Reference proteome</keyword>
<dbReference type="Proteomes" id="UP000290288">
    <property type="component" value="Unassembled WGS sequence"/>
</dbReference>
<feature type="region of interest" description="Disordered" evidence="1">
    <location>
        <begin position="341"/>
        <end position="369"/>
    </location>
</feature>
<reference evidence="2 3" key="1">
    <citation type="submission" date="2019-01" db="EMBL/GenBank/DDBJ databases">
        <title>Draft genome sequence of Psathyrella aberdarensis IHI B618.</title>
        <authorList>
            <person name="Buettner E."/>
            <person name="Kellner H."/>
        </authorList>
    </citation>
    <scope>NUCLEOTIDE SEQUENCE [LARGE SCALE GENOMIC DNA]</scope>
    <source>
        <strain evidence="2 3">IHI B618</strain>
    </source>
</reference>
<dbReference type="AlphaFoldDB" id="A0A4Q2D2Q1"/>
<accession>A0A4Q2D2Q1</accession>
<gene>
    <name evidence="2" type="ORF">EST38_g13171</name>
</gene>
<protein>
    <submittedName>
        <fullName evidence="2">Uncharacterized protein</fullName>
    </submittedName>
</protein>
<name>A0A4Q2D2Q1_9AGAR</name>
<organism evidence="2 3">
    <name type="scientific">Candolleomyces aberdarensis</name>
    <dbReference type="NCBI Taxonomy" id="2316362"/>
    <lineage>
        <taxon>Eukaryota</taxon>
        <taxon>Fungi</taxon>
        <taxon>Dikarya</taxon>
        <taxon>Basidiomycota</taxon>
        <taxon>Agaricomycotina</taxon>
        <taxon>Agaricomycetes</taxon>
        <taxon>Agaricomycetidae</taxon>
        <taxon>Agaricales</taxon>
        <taxon>Agaricineae</taxon>
        <taxon>Psathyrellaceae</taxon>
        <taxon>Candolleomyces</taxon>
    </lineage>
</organism>
<feature type="compositionally biased region" description="Acidic residues" evidence="1">
    <location>
        <begin position="395"/>
        <end position="408"/>
    </location>
</feature>
<proteinExistence type="predicted"/>
<evidence type="ECO:0000313" key="3">
    <source>
        <dbReference type="Proteomes" id="UP000290288"/>
    </source>
</evidence>
<dbReference type="STRING" id="2316362.A0A4Q2D2Q1"/>
<evidence type="ECO:0000313" key="2">
    <source>
        <dbReference type="EMBL" id="RXW12686.1"/>
    </source>
</evidence>
<feature type="compositionally biased region" description="Low complexity" evidence="1">
    <location>
        <begin position="341"/>
        <end position="359"/>
    </location>
</feature>
<dbReference type="EMBL" id="SDEE01001155">
    <property type="protein sequence ID" value="RXW12686.1"/>
    <property type="molecule type" value="Genomic_DNA"/>
</dbReference>
<feature type="region of interest" description="Disordered" evidence="1">
    <location>
        <begin position="216"/>
        <end position="238"/>
    </location>
</feature>
<feature type="compositionally biased region" description="Basic and acidic residues" evidence="1">
    <location>
        <begin position="385"/>
        <end position="394"/>
    </location>
</feature>